<feature type="transmembrane region" description="Helical" evidence="11">
    <location>
        <begin position="133"/>
        <end position="156"/>
    </location>
</feature>
<dbReference type="PANTHER" id="PTHR24248:SF185">
    <property type="entry name" value="DOPAMINE RECEPTOR 2"/>
    <property type="match status" value="1"/>
</dbReference>
<feature type="domain" description="G-protein coupled receptors family 1 profile" evidence="12">
    <location>
        <begin position="148"/>
        <end position="495"/>
    </location>
</feature>
<reference evidence="13 14" key="1">
    <citation type="journal article" date="2017" name="Nat. Ecol. Evol.">
        <title>Scallop genome provides insights into evolution of bilaterian karyotype and development.</title>
        <authorList>
            <person name="Wang S."/>
            <person name="Zhang J."/>
            <person name="Jiao W."/>
            <person name="Li J."/>
            <person name="Xun X."/>
            <person name="Sun Y."/>
            <person name="Guo X."/>
            <person name="Huan P."/>
            <person name="Dong B."/>
            <person name="Zhang L."/>
            <person name="Hu X."/>
            <person name="Sun X."/>
            <person name="Wang J."/>
            <person name="Zhao C."/>
            <person name="Wang Y."/>
            <person name="Wang D."/>
            <person name="Huang X."/>
            <person name="Wang R."/>
            <person name="Lv J."/>
            <person name="Li Y."/>
            <person name="Zhang Z."/>
            <person name="Liu B."/>
            <person name="Lu W."/>
            <person name="Hui Y."/>
            <person name="Liang J."/>
            <person name="Zhou Z."/>
            <person name="Hou R."/>
            <person name="Li X."/>
            <person name="Liu Y."/>
            <person name="Li H."/>
            <person name="Ning X."/>
            <person name="Lin Y."/>
            <person name="Zhao L."/>
            <person name="Xing Q."/>
            <person name="Dou J."/>
            <person name="Li Y."/>
            <person name="Mao J."/>
            <person name="Guo H."/>
            <person name="Dou H."/>
            <person name="Li T."/>
            <person name="Mu C."/>
            <person name="Jiang W."/>
            <person name="Fu Q."/>
            <person name="Fu X."/>
            <person name="Miao Y."/>
            <person name="Liu J."/>
            <person name="Yu Q."/>
            <person name="Li R."/>
            <person name="Liao H."/>
            <person name="Li X."/>
            <person name="Kong Y."/>
            <person name="Jiang Z."/>
            <person name="Chourrout D."/>
            <person name="Li R."/>
            <person name="Bao Z."/>
        </authorList>
    </citation>
    <scope>NUCLEOTIDE SEQUENCE [LARGE SCALE GENOMIC DNA]</scope>
    <source>
        <strain evidence="13 14">PY_sf001</strain>
    </source>
</reference>
<dbReference type="GO" id="GO:0045202">
    <property type="term" value="C:synapse"/>
    <property type="evidence" value="ECO:0007669"/>
    <property type="project" value="GOC"/>
</dbReference>
<dbReference type="PROSITE" id="PS50262">
    <property type="entry name" value="G_PROTEIN_RECEP_F1_2"/>
    <property type="match status" value="1"/>
</dbReference>
<evidence type="ECO:0000256" key="2">
    <source>
        <dbReference type="ARBA" id="ARBA00022475"/>
    </source>
</evidence>
<feature type="transmembrane region" description="Helical" evidence="11">
    <location>
        <begin position="249"/>
        <end position="271"/>
    </location>
</feature>
<dbReference type="Gene3D" id="1.20.1070.10">
    <property type="entry name" value="Rhodopsin 7-helix transmembrane proteins"/>
    <property type="match status" value="1"/>
</dbReference>
<evidence type="ECO:0000256" key="6">
    <source>
        <dbReference type="ARBA" id="ARBA00023136"/>
    </source>
</evidence>
<keyword evidence="5 10" id="KW-0297">G-protein coupled receptor</keyword>
<protein>
    <submittedName>
        <fullName evidence="13">Dopamine receptor 2</fullName>
    </submittedName>
</protein>
<proteinExistence type="inferred from homology"/>
<keyword evidence="8 10" id="KW-0675">Receptor</keyword>
<dbReference type="Proteomes" id="UP000242188">
    <property type="component" value="Unassembled WGS sequence"/>
</dbReference>
<accession>A0A210PJ23</accession>
<keyword evidence="7" id="KW-1015">Disulfide bond</keyword>
<dbReference type="EMBL" id="NEDP02076605">
    <property type="protein sequence ID" value="OWF36487.1"/>
    <property type="molecule type" value="Genomic_DNA"/>
</dbReference>
<dbReference type="FunFam" id="1.20.1070.10:FF:000523">
    <property type="entry name" value="5-hydroxytryptamine receptor 2B"/>
    <property type="match status" value="1"/>
</dbReference>
<evidence type="ECO:0000256" key="9">
    <source>
        <dbReference type="ARBA" id="ARBA00023224"/>
    </source>
</evidence>
<dbReference type="PRINTS" id="PR00243">
    <property type="entry name" value="MUSCARINICR"/>
</dbReference>
<dbReference type="InterPro" id="IPR000995">
    <property type="entry name" value="Musac_Ach_rcpt"/>
</dbReference>
<evidence type="ECO:0000256" key="7">
    <source>
        <dbReference type="ARBA" id="ARBA00023157"/>
    </source>
</evidence>
<evidence type="ECO:0000256" key="4">
    <source>
        <dbReference type="ARBA" id="ARBA00022989"/>
    </source>
</evidence>
<keyword evidence="4 11" id="KW-1133">Transmembrane helix</keyword>
<feature type="transmembrane region" description="Helical" evidence="11">
    <location>
        <begin position="207"/>
        <end position="228"/>
    </location>
</feature>
<dbReference type="PROSITE" id="PS00237">
    <property type="entry name" value="G_PROTEIN_RECEP_F1_1"/>
    <property type="match status" value="1"/>
</dbReference>
<gene>
    <name evidence="13" type="ORF">KP79_PYT17446</name>
</gene>
<feature type="transmembrane region" description="Helical" evidence="11">
    <location>
        <begin position="440"/>
        <end position="464"/>
    </location>
</feature>
<keyword evidence="9 10" id="KW-0807">Transducer</keyword>
<evidence type="ECO:0000259" key="12">
    <source>
        <dbReference type="PROSITE" id="PS50262"/>
    </source>
</evidence>
<dbReference type="GO" id="GO:0071880">
    <property type="term" value="P:adenylate cyclase-activating adrenergic receptor signaling pathway"/>
    <property type="evidence" value="ECO:0007669"/>
    <property type="project" value="TreeGrafter"/>
</dbReference>
<comment type="subcellular location">
    <subcellularLocation>
        <location evidence="1">Cell membrane</location>
        <topology evidence="1">Multi-pass membrane protein</topology>
    </subcellularLocation>
</comment>
<dbReference type="GO" id="GO:0016907">
    <property type="term" value="F:G protein-coupled acetylcholine receptor activity"/>
    <property type="evidence" value="ECO:0007669"/>
    <property type="project" value="InterPro"/>
</dbReference>
<evidence type="ECO:0000256" key="11">
    <source>
        <dbReference type="SAM" id="Phobius"/>
    </source>
</evidence>
<dbReference type="AlphaFoldDB" id="A0A210PJ23"/>
<dbReference type="GO" id="GO:0005886">
    <property type="term" value="C:plasma membrane"/>
    <property type="evidence" value="ECO:0007669"/>
    <property type="project" value="UniProtKB-SubCell"/>
</dbReference>
<evidence type="ECO:0000313" key="13">
    <source>
        <dbReference type="EMBL" id="OWF36487.1"/>
    </source>
</evidence>
<comment type="similarity">
    <text evidence="10">Belongs to the G-protein coupled receptor 1 family.</text>
</comment>
<dbReference type="PANTHER" id="PTHR24248">
    <property type="entry name" value="ADRENERGIC RECEPTOR-RELATED G-PROTEIN COUPLED RECEPTOR"/>
    <property type="match status" value="1"/>
</dbReference>
<comment type="caution">
    <text evidence="13">The sequence shown here is derived from an EMBL/GenBank/DDBJ whole genome shotgun (WGS) entry which is preliminary data.</text>
</comment>
<evidence type="ECO:0000256" key="8">
    <source>
        <dbReference type="ARBA" id="ARBA00023170"/>
    </source>
</evidence>
<dbReference type="InterPro" id="IPR000276">
    <property type="entry name" value="GPCR_Rhodpsn"/>
</dbReference>
<dbReference type="InterPro" id="IPR017452">
    <property type="entry name" value="GPCR_Rhodpsn_7TM"/>
</dbReference>
<name>A0A210PJ23_MIZYE</name>
<dbReference type="SMART" id="SM01381">
    <property type="entry name" value="7TM_GPCR_Srsx"/>
    <property type="match status" value="1"/>
</dbReference>
<dbReference type="OrthoDB" id="5957871at2759"/>
<organism evidence="13 14">
    <name type="scientific">Mizuhopecten yessoensis</name>
    <name type="common">Japanese scallop</name>
    <name type="synonym">Patinopecten yessoensis</name>
    <dbReference type="NCBI Taxonomy" id="6573"/>
    <lineage>
        <taxon>Eukaryota</taxon>
        <taxon>Metazoa</taxon>
        <taxon>Spiralia</taxon>
        <taxon>Lophotrochozoa</taxon>
        <taxon>Mollusca</taxon>
        <taxon>Bivalvia</taxon>
        <taxon>Autobranchia</taxon>
        <taxon>Pteriomorphia</taxon>
        <taxon>Pectinida</taxon>
        <taxon>Pectinoidea</taxon>
        <taxon>Pectinidae</taxon>
        <taxon>Mizuhopecten</taxon>
    </lineage>
</organism>
<evidence type="ECO:0000313" key="14">
    <source>
        <dbReference type="Proteomes" id="UP000242188"/>
    </source>
</evidence>
<sequence length="543" mass="61259">MIHRERLFFKCDSDQAVPLYYTCNYEHPPKSRRSNESGLRGVLVRDLTTRQLCRLYNSCVITVAVLSILPRIPSFMSTAVPNHIAFYNAFSNSTNHTIANNGLPVINETAYNGSDWANFTNATDGDYEIKRPIIGIVLSLFSVVTIVGNILVIVAVFKEMYLRTVTNYFIVSLALADLMVGGIVMPFSISLEITNQMWPYGEEWCDLWHSFDVLASTASILNLCVISLDRYWAITDPIAYTAKMSQCKVGLLIAFVWLCSAGISFPAIAWWKAVTPSNLPSQVCMFTEDSAYLIFSSIVSFYCPTFIMMFVYLRIYLAAAEQIRSLKVGSKVLTSNGSHGNREIMTLRMHRGGTNSPRNGHEDHYRRAVHEDYSQSCERCMDSDSTALTSQDAKLSLPHTHASNGAHHHRPAKFITKRLRQFALSKKLTKLAREQKAAKTLGIVVGVFIICWLPFFVFNVLQGICGMSCLVYPELLFPMFTWLGYINSGMNPVIYALSMRDFRRAFGKVLFCCCPKQRFSYQRAHQKYTASTSSFTVSCADRV</sequence>
<feature type="transmembrane region" description="Helical" evidence="11">
    <location>
        <begin position="476"/>
        <end position="498"/>
    </location>
</feature>
<keyword evidence="6 11" id="KW-0472">Membrane</keyword>
<evidence type="ECO:0000256" key="10">
    <source>
        <dbReference type="RuleBase" id="RU000688"/>
    </source>
</evidence>
<dbReference type="CDD" id="cd15067">
    <property type="entry name" value="7tmA_Dop1R2-like"/>
    <property type="match status" value="1"/>
</dbReference>
<dbReference type="STRING" id="6573.A0A210PJ23"/>
<keyword evidence="2" id="KW-1003">Cell membrane</keyword>
<keyword evidence="14" id="KW-1185">Reference proteome</keyword>
<feature type="transmembrane region" description="Helical" evidence="11">
    <location>
        <begin position="168"/>
        <end position="187"/>
    </location>
</feature>
<dbReference type="SUPFAM" id="SSF81321">
    <property type="entry name" value="Family A G protein-coupled receptor-like"/>
    <property type="match status" value="1"/>
</dbReference>
<dbReference type="Pfam" id="PF00001">
    <property type="entry name" value="7tm_1"/>
    <property type="match status" value="1"/>
</dbReference>
<keyword evidence="3 10" id="KW-0812">Transmembrane</keyword>
<dbReference type="PRINTS" id="PR00237">
    <property type="entry name" value="GPCRRHODOPSN"/>
</dbReference>
<evidence type="ECO:0000256" key="5">
    <source>
        <dbReference type="ARBA" id="ARBA00023040"/>
    </source>
</evidence>
<dbReference type="GO" id="GO:0043410">
    <property type="term" value="P:positive regulation of MAPK cascade"/>
    <property type="evidence" value="ECO:0007669"/>
    <property type="project" value="TreeGrafter"/>
</dbReference>
<evidence type="ECO:0000256" key="3">
    <source>
        <dbReference type="ARBA" id="ARBA00022692"/>
    </source>
</evidence>
<feature type="transmembrane region" description="Helical" evidence="11">
    <location>
        <begin position="291"/>
        <end position="317"/>
    </location>
</feature>
<feature type="transmembrane region" description="Helical" evidence="11">
    <location>
        <begin position="55"/>
        <end position="72"/>
    </location>
</feature>
<evidence type="ECO:0000256" key="1">
    <source>
        <dbReference type="ARBA" id="ARBA00004651"/>
    </source>
</evidence>